<dbReference type="Proteomes" id="UP000274504">
    <property type="component" value="Unassembled WGS sequence"/>
</dbReference>
<feature type="region of interest" description="Disordered" evidence="3">
    <location>
        <begin position="494"/>
        <end position="515"/>
    </location>
</feature>
<protein>
    <submittedName>
        <fullName evidence="7">F-BAR domain-containing protein</fullName>
    </submittedName>
</protein>
<dbReference type="GO" id="GO:0007274">
    <property type="term" value="P:neuromuscular synaptic transmission"/>
    <property type="evidence" value="ECO:0007669"/>
    <property type="project" value="TreeGrafter"/>
</dbReference>
<dbReference type="GO" id="GO:0055037">
    <property type="term" value="C:recycling endosome"/>
    <property type="evidence" value="ECO:0007669"/>
    <property type="project" value="TreeGrafter"/>
</dbReference>
<dbReference type="PANTHER" id="PTHR15735">
    <property type="entry name" value="FCH AND DOUBLE SH3 DOMAINS PROTEIN"/>
    <property type="match status" value="1"/>
</dbReference>
<evidence type="ECO:0000313" key="6">
    <source>
        <dbReference type="Proteomes" id="UP000274504"/>
    </source>
</evidence>
<dbReference type="Pfam" id="PF00611">
    <property type="entry name" value="FCH"/>
    <property type="match status" value="1"/>
</dbReference>
<evidence type="ECO:0000256" key="2">
    <source>
        <dbReference type="SAM" id="Coils"/>
    </source>
</evidence>
<gene>
    <name evidence="5" type="ORF">HDID_LOCUS9736</name>
</gene>
<evidence type="ECO:0000313" key="5">
    <source>
        <dbReference type="EMBL" id="VDL62151.1"/>
    </source>
</evidence>
<dbReference type="SUPFAM" id="SSF103657">
    <property type="entry name" value="BAR/IMD domain-like"/>
    <property type="match status" value="1"/>
</dbReference>
<evidence type="ECO:0000259" key="4">
    <source>
        <dbReference type="PROSITE" id="PS51741"/>
    </source>
</evidence>
<sequence length="656" mass="73294">MQASSKKPQSRLKHIQTEHFSKLLSKQNNETELLEDMRSFCKQRAILEKEYGQSLQKLCSSFLGKKEFFALQNPPNVGHRSVWDIWKTCLREFNALALSHLKSAEIHHRLSLELKPVKSVRVSVSKRIFEQLKSLQNDLAASMQEMVKSQKIYSEEEKQAHDTRVKAMNVEDKLKRRSTNIFNSMAQLHRNHAKLSQRRDECENRSAGARNEYLFQLTAINAHLDHYIKTDIPDLAQSISVQDGRSVEGLLGAMVFYLYLSLLQAEILDGDVYDRFREVLSKTSETELEICRHHQDPFRALLEESAKINRAQAWENFIKESPILSEDVEFQFEPRDGDTISSLLSVNAKEGSFEQVAKKLARRFVTRERRIKSYRQEINDLCIGRLSPSPGMTVPLSQEYENSDENGALNQEYVENKVEELEFAIRREEIEKSKIKACLELLKQTNVDVQAALDDAYLAAAAEAEAAAALANATGVSVGLGVGIPEKITLGASSSSTAATGSSSAEGSTVGGPGDHRNSLLLFGDTFAPISSTGPSLTRSRTNGTTRTTAQQLANEAWARATSTTLSGSNFEQAFIQLDDVDSISSLQKQKNQNSHNSRRDPSPEVDWSEGGRLPKATAMYEFLATRSDEINVVCNEKVVLLGTGDGEDWVKVGLD</sequence>
<feature type="coiled-coil region" evidence="2">
    <location>
        <begin position="185"/>
        <end position="212"/>
    </location>
</feature>
<feature type="compositionally biased region" description="Low complexity" evidence="3">
    <location>
        <begin position="494"/>
        <end position="508"/>
    </location>
</feature>
<reference evidence="7" key="1">
    <citation type="submission" date="2016-04" db="UniProtKB">
        <authorList>
            <consortium name="WormBaseParasite"/>
        </authorList>
    </citation>
    <scope>IDENTIFICATION</scope>
</reference>
<dbReference type="SMART" id="SM00055">
    <property type="entry name" value="FCH"/>
    <property type="match status" value="1"/>
</dbReference>
<dbReference type="InterPro" id="IPR027267">
    <property type="entry name" value="AH/BAR_dom_sf"/>
</dbReference>
<feature type="domain" description="F-BAR" evidence="4">
    <location>
        <begin position="8"/>
        <end position="288"/>
    </location>
</feature>
<dbReference type="OrthoDB" id="10065861at2759"/>
<organism evidence="7">
    <name type="scientific">Hymenolepis diminuta</name>
    <name type="common">Rat tapeworm</name>
    <dbReference type="NCBI Taxonomy" id="6216"/>
    <lineage>
        <taxon>Eukaryota</taxon>
        <taxon>Metazoa</taxon>
        <taxon>Spiralia</taxon>
        <taxon>Lophotrochozoa</taxon>
        <taxon>Platyhelminthes</taxon>
        <taxon>Cestoda</taxon>
        <taxon>Eucestoda</taxon>
        <taxon>Cyclophyllidea</taxon>
        <taxon>Hymenolepididae</taxon>
        <taxon>Hymenolepis</taxon>
    </lineage>
</organism>
<dbReference type="GO" id="GO:0031594">
    <property type="term" value="C:neuromuscular junction"/>
    <property type="evidence" value="ECO:0007669"/>
    <property type="project" value="TreeGrafter"/>
</dbReference>
<feature type="region of interest" description="Disordered" evidence="3">
    <location>
        <begin position="586"/>
        <end position="612"/>
    </location>
</feature>
<evidence type="ECO:0000256" key="3">
    <source>
        <dbReference type="SAM" id="MobiDB-lite"/>
    </source>
</evidence>
<dbReference type="Gene3D" id="2.30.30.40">
    <property type="entry name" value="SH3 Domains"/>
    <property type="match status" value="1"/>
</dbReference>
<accession>A0A158QFZ2</accession>
<dbReference type="AlphaFoldDB" id="A0A158QFZ2"/>
<dbReference type="STRING" id="6216.A0A158QFZ2"/>
<dbReference type="WBParaSite" id="HDID_0000973801-mRNA-1">
    <property type="protein sequence ID" value="HDID_0000973801-mRNA-1"/>
    <property type="gene ID" value="HDID_0000973801"/>
</dbReference>
<dbReference type="InterPro" id="IPR001060">
    <property type="entry name" value="FCH_dom"/>
</dbReference>
<dbReference type="EMBL" id="UYSG01011382">
    <property type="protein sequence ID" value="VDL62151.1"/>
    <property type="molecule type" value="Genomic_DNA"/>
</dbReference>
<evidence type="ECO:0000313" key="7">
    <source>
        <dbReference type="WBParaSite" id="HDID_0000973801-mRNA-1"/>
    </source>
</evidence>
<evidence type="ECO:0000256" key="1">
    <source>
        <dbReference type="PROSITE-ProRule" id="PRU01077"/>
    </source>
</evidence>
<dbReference type="GO" id="GO:0030833">
    <property type="term" value="P:regulation of actin filament polymerization"/>
    <property type="evidence" value="ECO:0007669"/>
    <property type="project" value="TreeGrafter"/>
</dbReference>
<dbReference type="PROSITE" id="PS51741">
    <property type="entry name" value="F_BAR"/>
    <property type="match status" value="1"/>
</dbReference>
<reference evidence="5 6" key="2">
    <citation type="submission" date="2018-11" db="EMBL/GenBank/DDBJ databases">
        <authorList>
            <consortium name="Pathogen Informatics"/>
        </authorList>
    </citation>
    <scope>NUCLEOTIDE SEQUENCE [LARGE SCALE GENOMIC DNA]</scope>
</reference>
<dbReference type="Gene3D" id="1.20.1270.60">
    <property type="entry name" value="Arfaptin homology (AH) domain/BAR domain"/>
    <property type="match status" value="1"/>
</dbReference>
<name>A0A158QFZ2_HYMDI</name>
<dbReference type="PANTHER" id="PTHR15735:SF21">
    <property type="entry name" value="PROTEIN NERVOUS WRECK"/>
    <property type="match status" value="1"/>
</dbReference>
<proteinExistence type="predicted"/>
<feature type="compositionally biased region" description="Polar residues" evidence="3">
    <location>
        <begin position="586"/>
        <end position="596"/>
    </location>
</feature>
<dbReference type="InterPro" id="IPR031160">
    <property type="entry name" value="F_BAR_dom"/>
</dbReference>
<keyword evidence="1 2" id="KW-0175">Coiled coil</keyword>